<proteinExistence type="predicted"/>
<organism evidence="1 2">
    <name type="scientific">Trifolium pratense</name>
    <name type="common">Red clover</name>
    <dbReference type="NCBI Taxonomy" id="57577"/>
    <lineage>
        <taxon>Eukaryota</taxon>
        <taxon>Viridiplantae</taxon>
        <taxon>Streptophyta</taxon>
        <taxon>Embryophyta</taxon>
        <taxon>Tracheophyta</taxon>
        <taxon>Spermatophyta</taxon>
        <taxon>Magnoliopsida</taxon>
        <taxon>eudicotyledons</taxon>
        <taxon>Gunneridae</taxon>
        <taxon>Pentapetalae</taxon>
        <taxon>rosids</taxon>
        <taxon>fabids</taxon>
        <taxon>Fabales</taxon>
        <taxon>Fabaceae</taxon>
        <taxon>Papilionoideae</taxon>
        <taxon>50 kb inversion clade</taxon>
        <taxon>NPAAA clade</taxon>
        <taxon>Hologalegina</taxon>
        <taxon>IRL clade</taxon>
        <taxon>Trifolieae</taxon>
        <taxon>Trifolium</taxon>
    </lineage>
</organism>
<evidence type="ECO:0000313" key="2">
    <source>
        <dbReference type="Proteomes" id="UP001177021"/>
    </source>
</evidence>
<gene>
    <name evidence="1" type="ORF">MILVUS5_LOCUS21062</name>
</gene>
<dbReference type="Proteomes" id="UP001177021">
    <property type="component" value="Unassembled WGS sequence"/>
</dbReference>
<evidence type="ECO:0000313" key="1">
    <source>
        <dbReference type="EMBL" id="CAJ2653791.1"/>
    </source>
</evidence>
<sequence>MEMMMMESDHSCNFLRPNTLHPCEGGWLLSCCHSCGMVFKDDTNNNSVLKALSKKRTYASFIAKRKRARKTKINNIEDHDLEQYDGLFNDDTKSYSVSKGDPRKRTAYDSFMATRKRARKTKINNIENNDLEESVGSNF</sequence>
<name>A0ACB0KBY8_TRIPR</name>
<dbReference type="EMBL" id="CASHSV030000206">
    <property type="protein sequence ID" value="CAJ2653791.1"/>
    <property type="molecule type" value="Genomic_DNA"/>
</dbReference>
<reference evidence="1" key="1">
    <citation type="submission" date="2023-10" db="EMBL/GenBank/DDBJ databases">
        <authorList>
            <person name="Rodriguez Cubillos JULIANA M."/>
            <person name="De Vega J."/>
        </authorList>
    </citation>
    <scope>NUCLEOTIDE SEQUENCE</scope>
</reference>
<protein>
    <submittedName>
        <fullName evidence="1">Uncharacterized protein</fullName>
    </submittedName>
</protein>
<comment type="caution">
    <text evidence="1">The sequence shown here is derived from an EMBL/GenBank/DDBJ whole genome shotgun (WGS) entry which is preliminary data.</text>
</comment>
<keyword evidence="2" id="KW-1185">Reference proteome</keyword>
<accession>A0ACB0KBY8</accession>